<evidence type="ECO:0000256" key="7">
    <source>
        <dbReference type="ARBA" id="ARBA00022842"/>
    </source>
</evidence>
<keyword evidence="6 11" id="KW-0067">ATP-binding</keyword>
<evidence type="ECO:0000256" key="5">
    <source>
        <dbReference type="ARBA" id="ARBA00022777"/>
    </source>
</evidence>
<feature type="region of interest" description="Disordered" evidence="13">
    <location>
        <begin position="30"/>
        <end position="57"/>
    </location>
</feature>
<dbReference type="EC" id="2.7.10.2" evidence="11"/>
<dbReference type="InterPro" id="IPR050339">
    <property type="entry name" value="CC_SR_Kinase"/>
</dbReference>
<evidence type="ECO:0000256" key="3">
    <source>
        <dbReference type="ARBA" id="ARBA00022723"/>
    </source>
</evidence>
<dbReference type="PANTHER" id="PTHR11042">
    <property type="entry name" value="EUKARYOTIC TRANSLATION INITIATION FACTOR 2-ALPHA KINASE EIF2-ALPHA KINASE -RELATED"/>
    <property type="match status" value="1"/>
</dbReference>
<comment type="similarity">
    <text evidence="11">Belongs to the protein kinase superfamily. Ser/Thr protein kinase family. WEE1 subfamily.</text>
</comment>
<proteinExistence type="inferred from homology"/>
<dbReference type="EMBL" id="CP111017">
    <property type="protein sequence ID" value="WAR08175.1"/>
    <property type="molecule type" value="Genomic_DNA"/>
</dbReference>
<comment type="subcellular location">
    <subcellularLocation>
        <location evidence="1 11">Nucleus</location>
    </subcellularLocation>
</comment>
<evidence type="ECO:0000256" key="12">
    <source>
        <dbReference type="PROSITE-ProRule" id="PRU10141"/>
    </source>
</evidence>
<dbReference type="Gene3D" id="3.30.200.20">
    <property type="entry name" value="Phosphorylase Kinase, domain 1"/>
    <property type="match status" value="1"/>
</dbReference>
<evidence type="ECO:0000259" key="14">
    <source>
        <dbReference type="PROSITE" id="PS50011"/>
    </source>
</evidence>
<dbReference type="SUPFAM" id="SSF56112">
    <property type="entry name" value="Protein kinase-like (PK-like)"/>
    <property type="match status" value="1"/>
</dbReference>
<dbReference type="Pfam" id="PF00069">
    <property type="entry name" value="Pkinase"/>
    <property type="match status" value="1"/>
</dbReference>
<dbReference type="PANTHER" id="PTHR11042:SF185">
    <property type="entry name" value="WEE1-LIKE PROTEIN KINASE"/>
    <property type="match status" value="1"/>
</dbReference>
<evidence type="ECO:0000256" key="9">
    <source>
        <dbReference type="ARBA" id="ARBA00023242"/>
    </source>
</evidence>
<evidence type="ECO:0000256" key="1">
    <source>
        <dbReference type="ARBA" id="ARBA00004123"/>
    </source>
</evidence>
<organism evidence="15 16">
    <name type="scientific">Mya arenaria</name>
    <name type="common">Soft-shell clam</name>
    <dbReference type="NCBI Taxonomy" id="6604"/>
    <lineage>
        <taxon>Eukaryota</taxon>
        <taxon>Metazoa</taxon>
        <taxon>Spiralia</taxon>
        <taxon>Lophotrochozoa</taxon>
        <taxon>Mollusca</taxon>
        <taxon>Bivalvia</taxon>
        <taxon>Autobranchia</taxon>
        <taxon>Heteroconchia</taxon>
        <taxon>Euheterodonta</taxon>
        <taxon>Imparidentia</taxon>
        <taxon>Neoheterodontei</taxon>
        <taxon>Myida</taxon>
        <taxon>Myoidea</taxon>
        <taxon>Myidae</taxon>
        <taxon>Mya</taxon>
    </lineage>
</organism>
<dbReference type="InterPro" id="IPR017441">
    <property type="entry name" value="Protein_kinase_ATP_BS"/>
</dbReference>
<keyword evidence="5 11" id="KW-0418">Kinase</keyword>
<keyword evidence="4 11" id="KW-0547">Nucleotide-binding</keyword>
<dbReference type="PROSITE" id="PS00108">
    <property type="entry name" value="PROTEIN_KINASE_ST"/>
    <property type="match status" value="1"/>
</dbReference>
<dbReference type="SMART" id="SM00220">
    <property type="entry name" value="S_TKc"/>
    <property type="match status" value="1"/>
</dbReference>
<dbReference type="PIRSF" id="PIRSF037281">
    <property type="entry name" value="Wee1-like_protein_kinase"/>
    <property type="match status" value="1"/>
</dbReference>
<feature type="region of interest" description="Disordered" evidence="13">
    <location>
        <begin position="102"/>
        <end position="192"/>
    </location>
</feature>
<feature type="binding site" evidence="12">
    <location>
        <position position="260"/>
    </location>
    <ligand>
        <name>ATP</name>
        <dbReference type="ChEBI" id="CHEBI:30616"/>
    </ligand>
</feature>
<evidence type="ECO:0000256" key="10">
    <source>
        <dbReference type="ARBA" id="ARBA00037982"/>
    </source>
</evidence>
<dbReference type="Gene3D" id="1.10.510.10">
    <property type="entry name" value="Transferase(Phosphotransferase) domain 1"/>
    <property type="match status" value="1"/>
</dbReference>
<feature type="compositionally biased region" description="Polar residues" evidence="13">
    <location>
        <begin position="163"/>
        <end position="180"/>
    </location>
</feature>
<keyword evidence="3 11" id="KW-0479">Metal-binding</keyword>
<keyword evidence="8 11" id="KW-0829">Tyrosine-protein kinase</keyword>
<protein>
    <recommendedName>
        <fullName evidence="11">Wee1-like protein kinase</fullName>
        <ecNumber evidence="11">2.7.10.2</ecNumber>
    </recommendedName>
</protein>
<evidence type="ECO:0000256" key="2">
    <source>
        <dbReference type="ARBA" id="ARBA00022679"/>
    </source>
</evidence>
<evidence type="ECO:0000313" key="16">
    <source>
        <dbReference type="Proteomes" id="UP001164746"/>
    </source>
</evidence>
<sequence length="572" mass="64764">MALCKPKFGVKRKPLMRRCEENIIRTLTYHDSDEGSGQDDSSLGSSPMCSPERKHLSYRHDDQSEFLELDMPEFAMISSPKSTRRFQRRRARFSPVLGLEDVEEEAQQVPGSEVMSPDSPPHRKLRALRLFDTPHTPKSLLENSRKRRPTGEKPKIAIDRPQANVNPFTPGGPQSDQNDSGYCGSGKRSRSDLERSILDDSLEEELDIDMPATKKLALHEINTSRYNEEFHEVCKLGDGAFGSVYKCVHRLDGCTYAIKKSKTPVAGSVYERNALNEVYAHAVLGKHPHVVRYYSAWAEEDHMYIQNEYCNGGSLAESLEENRQRGSHFSEAELTQILYQLAQGLRYIHSQNLVHLDIKPGNVFIHRNPKLLQSPESGLESCEEEEEFEEPILYKIGDLGHVTSMFNPSVEDGDCRYLANEILREDYDHLSKADIFSLGLTIFELGSGKELPKNGDEWHAIRRGELPILPHYSYALNHLLKSMVAPDPRDRPTALAVTQHSALCSTGKKSRAQLRKELNEERFKNQLLSQKLVEATKCLTENGTKFALPKLTVGNPRLIGKQMKRSMSLSAF</sequence>
<gene>
    <name evidence="15" type="ORF">MAR_018133</name>
</gene>
<dbReference type="PROSITE" id="PS50011">
    <property type="entry name" value="PROTEIN_KINASE_DOM"/>
    <property type="match status" value="1"/>
</dbReference>
<evidence type="ECO:0000256" key="11">
    <source>
        <dbReference type="PIRNR" id="PIRNR037281"/>
    </source>
</evidence>
<keyword evidence="7" id="KW-0460">Magnesium</keyword>
<evidence type="ECO:0000256" key="6">
    <source>
        <dbReference type="ARBA" id="ARBA00022840"/>
    </source>
</evidence>
<evidence type="ECO:0000256" key="4">
    <source>
        <dbReference type="ARBA" id="ARBA00022741"/>
    </source>
</evidence>
<dbReference type="InterPro" id="IPR011009">
    <property type="entry name" value="Kinase-like_dom_sf"/>
</dbReference>
<keyword evidence="2 11" id="KW-0808">Transferase</keyword>
<accession>A0ABY7EE69</accession>
<dbReference type="PROSITE" id="PS00107">
    <property type="entry name" value="PROTEIN_KINASE_ATP"/>
    <property type="match status" value="1"/>
</dbReference>
<dbReference type="Proteomes" id="UP001164746">
    <property type="component" value="Chromosome 6"/>
</dbReference>
<dbReference type="InterPro" id="IPR017164">
    <property type="entry name" value="Wee1-like_protein_kinase"/>
</dbReference>
<comment type="catalytic activity">
    <reaction evidence="11">
        <text>L-tyrosyl-[protein] + ATP = O-phospho-L-tyrosyl-[protein] + ADP + H(+)</text>
        <dbReference type="Rhea" id="RHEA:10596"/>
        <dbReference type="Rhea" id="RHEA-COMP:10136"/>
        <dbReference type="Rhea" id="RHEA-COMP:20101"/>
        <dbReference type="ChEBI" id="CHEBI:15378"/>
        <dbReference type="ChEBI" id="CHEBI:30616"/>
        <dbReference type="ChEBI" id="CHEBI:46858"/>
        <dbReference type="ChEBI" id="CHEBI:61978"/>
        <dbReference type="ChEBI" id="CHEBI:456216"/>
        <dbReference type="EC" id="2.7.10.2"/>
    </reaction>
</comment>
<evidence type="ECO:0000256" key="8">
    <source>
        <dbReference type="ARBA" id="ARBA00023137"/>
    </source>
</evidence>
<dbReference type="InterPro" id="IPR000719">
    <property type="entry name" value="Prot_kinase_dom"/>
</dbReference>
<keyword evidence="9 11" id="KW-0539">Nucleus</keyword>
<evidence type="ECO:0000256" key="13">
    <source>
        <dbReference type="SAM" id="MobiDB-lite"/>
    </source>
</evidence>
<feature type="compositionally biased region" description="Basic and acidic residues" evidence="13">
    <location>
        <begin position="149"/>
        <end position="158"/>
    </location>
</feature>
<comment type="similarity">
    <text evidence="10">Belongs to the protein kinase superfamily. Ser/Thr protein kinase family. GCN2 subfamily.</text>
</comment>
<reference evidence="15" key="1">
    <citation type="submission" date="2022-11" db="EMBL/GenBank/DDBJ databases">
        <title>Centuries of genome instability and evolution in soft-shell clam transmissible cancer (bioRxiv).</title>
        <authorList>
            <person name="Hart S.F.M."/>
            <person name="Yonemitsu M.A."/>
            <person name="Giersch R.M."/>
            <person name="Beal B.F."/>
            <person name="Arriagada G."/>
            <person name="Davis B.W."/>
            <person name="Ostrander E.A."/>
            <person name="Goff S.P."/>
            <person name="Metzger M.J."/>
        </authorList>
    </citation>
    <scope>NUCLEOTIDE SEQUENCE</scope>
    <source>
        <strain evidence="15">MELC-2E11</strain>
        <tissue evidence="15">Siphon/mantle</tissue>
    </source>
</reference>
<dbReference type="InterPro" id="IPR008271">
    <property type="entry name" value="Ser/Thr_kinase_AS"/>
</dbReference>
<evidence type="ECO:0000313" key="15">
    <source>
        <dbReference type="EMBL" id="WAR08175.1"/>
    </source>
</evidence>
<name>A0ABY7EE69_MYAAR</name>
<keyword evidence="16" id="KW-1185">Reference proteome</keyword>
<feature type="domain" description="Protein kinase" evidence="14">
    <location>
        <begin position="230"/>
        <end position="503"/>
    </location>
</feature>